<proteinExistence type="predicted"/>
<dbReference type="SUPFAM" id="SSF52540">
    <property type="entry name" value="P-loop containing nucleoside triphosphate hydrolases"/>
    <property type="match status" value="1"/>
</dbReference>
<dbReference type="Gene3D" id="3.40.50.300">
    <property type="entry name" value="P-loop containing nucleotide triphosphate hydrolases"/>
    <property type="match status" value="1"/>
</dbReference>
<evidence type="ECO:0000259" key="2">
    <source>
        <dbReference type="Pfam" id="PF05729"/>
    </source>
</evidence>
<dbReference type="STRING" id="1355015.LK06_012545"/>
<evidence type="ECO:0000256" key="1">
    <source>
        <dbReference type="SAM" id="Phobius"/>
    </source>
</evidence>
<accession>A0A221NY44</accession>
<dbReference type="Pfam" id="PF05729">
    <property type="entry name" value="NACHT"/>
    <property type="match status" value="1"/>
</dbReference>
<dbReference type="InterPro" id="IPR027417">
    <property type="entry name" value="P-loop_NTPase"/>
</dbReference>
<dbReference type="RefSeq" id="WP_039656293.1">
    <property type="nucleotide sequence ID" value="NZ_CP021080.1"/>
</dbReference>
<keyword evidence="1" id="KW-1133">Transmembrane helix</keyword>
<dbReference type="EMBL" id="CP022433">
    <property type="protein sequence ID" value="ASN24919.1"/>
    <property type="molecule type" value="Genomic_DNA"/>
</dbReference>
<sequence length="925" mass="103857">MDVLSAGSMRAATAGTVTLDSSKISSLVDLKTVLVTAAVTLVLTPLIYMVARRISIFLRQNVRMWLEAALFRLAKWSRSSLARRVSLKEYCRYGLGNPHTRFLQVPGRDEAGHLEADRAFVSLKLENGAASFVYSGDVTEIQDMSRVRVVGDPGSGKSSLAKKMFRDACREAEAIRPGHRLPILVELKRFTPPKNVSSDKTMANWAVKFLRDHVAKVQGFDMGELFDSYIRGDGLFLILDGLDEVAGSDYLRVAATLRALSGRLASDSPHNSVVLTMRSQFHSQVSDHLEADFPPVFHVRPFSPEDIYVFLTKWPHYAKDKRAEILRLYNNLTDRPTLREMCSNPLVLAMYVSHDQHGAKGVAIDTRTAFYSKVVEELLVARRGRQLEMPAKSLLREQRETIFGRLAFEHMCDPEQAANSLSWTRAVEVVAGIYRCGKKEAEQRFRDLAKETGLVSEERIGESFRFIHLTFCEFFAAKEAAEGRTHGWAELMTAHRAFSANPDAFTASRLEEVIPFALALLPRARRVDALRELSDCGADSLVVGRCFLETQLYDHPSWAAYAAAESTFLAQTPAGSWDGVWLRRLHLFNVVLKEAEEWLTAYGRRPRITLENLFRDLVQDDRERLIQLFSSYAAVDVPAAMRLAAATGVDLVAEQPGLVVANMSYPPLRAMILEMVQTGSNPSDELILLVAEAGLRHQSAAVECAEEGAPEWLTDKVNTIDARQAWFKRDVVLWRAYRPSLYTHCLSWSVELARKGAVRHAVEFPGVLAISGVPAPGRFGAGFFFSLPLFFATLAYIYSVWFVFIPILSSSDVHGNESGFLARMGIVALTMIVSLYSMDLSLVPRLRCDIYVALVNLPKRGSRNPKRIQKVPFETFLFDTLLITIPVRISSFWLRHFSAPLLVASRNLERELPRQLRPRKRLLPL</sequence>
<keyword evidence="4" id="KW-1185">Reference proteome</keyword>
<evidence type="ECO:0000313" key="4">
    <source>
        <dbReference type="Proteomes" id="UP000031501"/>
    </source>
</evidence>
<name>A0A221NY44_9ACTN</name>
<keyword evidence="1" id="KW-0812">Transmembrane</keyword>
<organism evidence="3 4">
    <name type="scientific">Streptomyces pluripotens</name>
    <dbReference type="NCBI Taxonomy" id="1355015"/>
    <lineage>
        <taxon>Bacteria</taxon>
        <taxon>Bacillati</taxon>
        <taxon>Actinomycetota</taxon>
        <taxon>Actinomycetes</taxon>
        <taxon>Kitasatosporales</taxon>
        <taxon>Streptomycetaceae</taxon>
        <taxon>Streptomyces</taxon>
    </lineage>
</organism>
<protein>
    <submittedName>
        <fullName evidence="3">NACHT domain-containing protein</fullName>
    </submittedName>
</protein>
<dbReference type="InterPro" id="IPR007111">
    <property type="entry name" value="NACHT_NTPase"/>
</dbReference>
<feature type="transmembrane region" description="Helical" evidence="1">
    <location>
        <begin position="820"/>
        <end position="838"/>
    </location>
</feature>
<dbReference type="PANTHER" id="PTHR46844">
    <property type="entry name" value="SLR5058 PROTEIN"/>
    <property type="match status" value="1"/>
</dbReference>
<feature type="domain" description="NACHT" evidence="2">
    <location>
        <begin position="147"/>
        <end position="314"/>
    </location>
</feature>
<feature type="transmembrane region" description="Helical" evidence="1">
    <location>
        <begin position="32"/>
        <end position="51"/>
    </location>
</feature>
<evidence type="ECO:0000313" key="3">
    <source>
        <dbReference type="EMBL" id="ASN24919.1"/>
    </source>
</evidence>
<dbReference type="KEGG" id="splu:LK06_012545"/>
<dbReference type="PANTHER" id="PTHR46844:SF1">
    <property type="entry name" value="SLR5058 PROTEIN"/>
    <property type="match status" value="1"/>
</dbReference>
<gene>
    <name evidence="3" type="ORF">LK07_13675</name>
</gene>
<dbReference type="OrthoDB" id="135105at2"/>
<dbReference type="AlphaFoldDB" id="A0A221NY44"/>
<keyword evidence="1" id="KW-0472">Membrane</keyword>
<feature type="transmembrane region" description="Helical" evidence="1">
    <location>
        <begin position="783"/>
        <end position="808"/>
    </location>
</feature>
<reference evidence="3 4" key="1">
    <citation type="submission" date="2017-07" db="EMBL/GenBank/DDBJ databases">
        <title>Genome sequence of Streptomyces pluripotens MUSC 137T.</title>
        <authorList>
            <person name="Ser H.-L."/>
            <person name="Lee L.-H."/>
        </authorList>
    </citation>
    <scope>NUCLEOTIDE SEQUENCE [LARGE SCALE GENOMIC DNA]</scope>
    <source>
        <strain evidence="3 4">MUSC 137</strain>
    </source>
</reference>
<dbReference type="Proteomes" id="UP000031501">
    <property type="component" value="Chromosome"/>
</dbReference>